<gene>
    <name evidence="4" type="ORF">GPA25_13890</name>
</gene>
<dbReference type="SUPFAM" id="SSF48695">
    <property type="entry name" value="Multiheme cytochromes"/>
    <property type="match status" value="1"/>
</dbReference>
<sequence>MNLNRFSGWTAAAALIAVLLSGPAGPAQAAPALDNATCLTCHDGSKGALEIAGADGEPRELHTVGADAFGKSVHARMDCVACHGDIKDNAETGNAHQKDPAQKPARADCISCHQDLWENAKKENRTREKARLGVVVENIDAYKKSFHARTNQDDPTRPNASCEDCHSSHSFNVPAKDSPQYAEWRLGIPETCGKSCHEESLETFAESVHGRLVLEKRDVKGAVCSDCHTSHAIGNTSAAPFKLAITAECGNCHEENFKSYKATYHGQINTLGYAYTAKCYDCHGSHGILEIKDPLSKVHPDQRMKTCKECHSGKKDLPEAPPGYASFQPHGHPGDFDRYPEIWIANQMMIQLLVGTFAFFWLHTALWFYREYKDRQQRKTRPHVKTDALAELPASLHRKHYRRFSLTWRIAHITFALSLMVLTLTGIPLFYPEAPWAAPLMKALGGPQIAGLIHRVNAVIFAGVFFWHLGYVALRVARNWKTFKLFGPDSLIPNLQDGKDLVAMVKWFFGKGPRPVFDRWTYWEKFDYWAPFWGVTIIGVSGLMMWLPGLTASYLPGWVFNVAAIFHSEEAFLAVVFLFTVHFFNNHFRPDKFPVEIVMFTGTMSLEDFARDHTVQYRRLVASGELEKYLVEAPSQPMTKASRVFGFILIAVGLSLLALVAIGFFGIGVR</sequence>
<dbReference type="Gene3D" id="1.10.1130.10">
    <property type="entry name" value="Flavocytochrome C3, Chain A"/>
    <property type="match status" value="1"/>
</dbReference>
<dbReference type="InterPro" id="IPR051829">
    <property type="entry name" value="Multiheme_Cytochr_ET"/>
</dbReference>
<name>A0ABX1QCW8_9RHOO</name>
<feature type="signal peptide" evidence="3">
    <location>
        <begin position="1"/>
        <end position="29"/>
    </location>
</feature>
<dbReference type="Gene3D" id="3.90.10.10">
    <property type="entry name" value="Cytochrome C3"/>
    <property type="match status" value="1"/>
</dbReference>
<feature type="transmembrane region" description="Helical" evidence="2">
    <location>
        <begin position="348"/>
        <end position="369"/>
    </location>
</feature>
<feature type="chain" id="PRO_5045657599" evidence="3">
    <location>
        <begin position="30"/>
        <end position="670"/>
    </location>
</feature>
<organism evidence="4 5">
    <name type="scientific">Aromatoleum diolicum</name>
    <dbReference type="NCBI Taxonomy" id="75796"/>
    <lineage>
        <taxon>Bacteria</taxon>
        <taxon>Pseudomonadati</taxon>
        <taxon>Pseudomonadota</taxon>
        <taxon>Betaproteobacteria</taxon>
        <taxon>Rhodocyclales</taxon>
        <taxon>Rhodocyclaceae</taxon>
        <taxon>Aromatoleum</taxon>
    </lineage>
</organism>
<evidence type="ECO:0000256" key="2">
    <source>
        <dbReference type="SAM" id="Phobius"/>
    </source>
</evidence>
<keyword evidence="2" id="KW-1133">Transmembrane helix</keyword>
<evidence type="ECO:0000313" key="4">
    <source>
        <dbReference type="EMBL" id="NMG75855.1"/>
    </source>
</evidence>
<keyword evidence="1 3" id="KW-0732">Signal</keyword>
<feature type="transmembrane region" description="Helical" evidence="2">
    <location>
        <begin position="559"/>
        <end position="584"/>
    </location>
</feature>
<dbReference type="PANTHER" id="PTHR35038">
    <property type="entry name" value="DISSIMILATORY SULFITE REDUCTASE SIRA"/>
    <property type="match status" value="1"/>
</dbReference>
<feature type="transmembrane region" description="Helical" evidence="2">
    <location>
        <begin position="528"/>
        <end position="547"/>
    </location>
</feature>
<dbReference type="EMBL" id="WTVQ01000022">
    <property type="protein sequence ID" value="NMG75855.1"/>
    <property type="molecule type" value="Genomic_DNA"/>
</dbReference>
<reference evidence="4 5" key="1">
    <citation type="submission" date="2019-12" db="EMBL/GenBank/DDBJ databases">
        <title>Comparative genomics gives insights into the taxonomy of the Azoarcus-Aromatoleum group and reveals separate origins of nif in the plant-associated Azoarcus and non-plant-associated Aromatoleum sub-groups.</title>
        <authorList>
            <person name="Lafos M."/>
            <person name="Maluk M."/>
            <person name="Batista M."/>
            <person name="Junghare M."/>
            <person name="Carmona M."/>
            <person name="Faoro H."/>
            <person name="Cruz L.M."/>
            <person name="Battistoni F."/>
            <person name="De Souza E."/>
            <person name="Pedrosa F."/>
            <person name="Chen W.-M."/>
            <person name="Poole P.S."/>
            <person name="Dixon R.A."/>
            <person name="James E.K."/>
        </authorList>
    </citation>
    <scope>NUCLEOTIDE SEQUENCE [LARGE SCALE GENOMIC DNA]</scope>
    <source>
        <strain evidence="4 5">22Lin</strain>
    </source>
</reference>
<feature type="transmembrane region" description="Helical" evidence="2">
    <location>
        <begin position="406"/>
        <end position="431"/>
    </location>
</feature>
<protein>
    <submittedName>
        <fullName evidence="4">Cytochrome C</fullName>
    </submittedName>
</protein>
<dbReference type="InterPro" id="IPR036280">
    <property type="entry name" value="Multihaem_cyt_sf"/>
</dbReference>
<feature type="transmembrane region" description="Helical" evidence="2">
    <location>
        <begin position="451"/>
        <end position="474"/>
    </location>
</feature>
<proteinExistence type="predicted"/>
<evidence type="ECO:0000313" key="5">
    <source>
        <dbReference type="Proteomes" id="UP000648984"/>
    </source>
</evidence>
<keyword evidence="2" id="KW-0812">Transmembrane</keyword>
<evidence type="ECO:0000256" key="1">
    <source>
        <dbReference type="ARBA" id="ARBA00022729"/>
    </source>
</evidence>
<keyword evidence="5" id="KW-1185">Reference proteome</keyword>
<keyword evidence="2" id="KW-0472">Membrane</keyword>
<comment type="caution">
    <text evidence="4">The sequence shown here is derived from an EMBL/GenBank/DDBJ whole genome shotgun (WGS) entry which is preliminary data.</text>
</comment>
<feature type="transmembrane region" description="Helical" evidence="2">
    <location>
        <begin position="644"/>
        <end position="667"/>
    </location>
</feature>
<dbReference type="Gene3D" id="1.20.950.20">
    <property type="entry name" value="Transmembrane di-heme cytochromes, Chain C"/>
    <property type="match status" value="1"/>
</dbReference>
<evidence type="ECO:0000256" key="3">
    <source>
        <dbReference type="SAM" id="SignalP"/>
    </source>
</evidence>
<dbReference type="RefSeq" id="WP_169261007.1">
    <property type="nucleotide sequence ID" value="NZ_WTVQ01000022.1"/>
</dbReference>
<accession>A0ABX1QCW8</accession>
<dbReference type="CDD" id="cd08168">
    <property type="entry name" value="Cytochrom_C3"/>
    <property type="match status" value="1"/>
</dbReference>
<dbReference type="Proteomes" id="UP000648984">
    <property type="component" value="Unassembled WGS sequence"/>
</dbReference>